<sequence length="144" mass="15313">MTLPLINNLLASRSFGILARVLLTFVFWSSGLAKVIDFGGAVAEMERYGVMPAVPMAIAVILVQLGGSALVISGRWVWLGAGALGVFTMMTIPIAHAFWTMTGEAAFIEMMFTFEHVSLIGGLVVIAVLRREARVAGAPALASF</sequence>
<feature type="transmembrane region" description="Helical" evidence="5">
    <location>
        <begin position="105"/>
        <end position="129"/>
    </location>
</feature>
<reference evidence="7" key="1">
    <citation type="journal article" date="2014" name="BMC Genomics">
        <title>Genome sequencing of two Neorhizobium galegae strains reveals a noeT gene responsible for the unusual acetylation of the nodulation factors.</title>
        <authorList>
            <person name="Osterman J."/>
            <person name="Marsh J."/>
            <person name="Laine P.K."/>
            <person name="Zeng Z."/>
            <person name="Alatalo E."/>
            <person name="Sullivan J.T."/>
            <person name="Young J.P."/>
            <person name="Thomas-Oates J."/>
            <person name="Paulin L."/>
            <person name="Lindstrom K."/>
        </authorList>
    </citation>
    <scope>NUCLEOTIDE SEQUENCE [LARGE SCALE GENOMIC DNA]</scope>
    <source>
        <strain evidence="7">HAMBI 540</strain>
    </source>
</reference>
<proteinExistence type="predicted"/>
<dbReference type="GO" id="GO:0016020">
    <property type="term" value="C:membrane"/>
    <property type="evidence" value="ECO:0007669"/>
    <property type="project" value="UniProtKB-SubCell"/>
</dbReference>
<keyword evidence="3 5" id="KW-1133">Transmembrane helix</keyword>
<dbReference type="RefSeq" id="WP_038591067.1">
    <property type="nucleotide sequence ID" value="NZ_HG938353.1"/>
</dbReference>
<dbReference type="Pfam" id="PF07681">
    <property type="entry name" value="DoxX"/>
    <property type="match status" value="1"/>
</dbReference>
<feature type="transmembrane region" description="Helical" evidence="5">
    <location>
        <begin position="49"/>
        <end position="71"/>
    </location>
</feature>
<dbReference type="OrthoDB" id="7064507at2"/>
<evidence type="ECO:0000256" key="1">
    <source>
        <dbReference type="ARBA" id="ARBA00004141"/>
    </source>
</evidence>
<dbReference type="Proteomes" id="UP000028181">
    <property type="component" value="Chromosome I"/>
</dbReference>
<evidence type="ECO:0000313" key="6">
    <source>
        <dbReference type="EMBL" id="CDN49963.1"/>
    </source>
</evidence>
<evidence type="ECO:0000256" key="2">
    <source>
        <dbReference type="ARBA" id="ARBA00022692"/>
    </source>
</evidence>
<accession>A0A068SUU6</accession>
<dbReference type="EMBL" id="HG938353">
    <property type="protein sequence ID" value="CDN49963.1"/>
    <property type="molecule type" value="Genomic_DNA"/>
</dbReference>
<keyword evidence="7" id="KW-1185">Reference proteome</keyword>
<evidence type="ECO:0000256" key="4">
    <source>
        <dbReference type="ARBA" id="ARBA00023136"/>
    </source>
</evidence>
<dbReference type="GeneID" id="24255828"/>
<dbReference type="HOGENOM" id="CLU_058421_11_1_5"/>
<dbReference type="AlphaFoldDB" id="A0A068SUU6"/>
<protein>
    <submittedName>
        <fullName evidence="6">DoxX family protein</fullName>
    </submittedName>
</protein>
<dbReference type="KEGG" id="ngg:RG540_CH38070"/>
<name>A0A068SUU6_NEOGA</name>
<keyword evidence="2 5" id="KW-0812">Transmembrane</keyword>
<keyword evidence="4 5" id="KW-0472">Membrane</keyword>
<organism evidence="6 7">
    <name type="scientific">Neorhizobium galegae bv. orientalis str. HAMBI 540</name>
    <dbReference type="NCBI Taxonomy" id="1028800"/>
    <lineage>
        <taxon>Bacteria</taxon>
        <taxon>Pseudomonadati</taxon>
        <taxon>Pseudomonadota</taxon>
        <taxon>Alphaproteobacteria</taxon>
        <taxon>Hyphomicrobiales</taxon>
        <taxon>Rhizobiaceae</taxon>
        <taxon>Rhizobium/Agrobacterium group</taxon>
        <taxon>Neorhizobium</taxon>
    </lineage>
</organism>
<dbReference type="eggNOG" id="COG2259">
    <property type="taxonomic scope" value="Bacteria"/>
</dbReference>
<comment type="subcellular location">
    <subcellularLocation>
        <location evidence="1">Membrane</location>
        <topology evidence="1">Multi-pass membrane protein</topology>
    </subcellularLocation>
</comment>
<evidence type="ECO:0000256" key="3">
    <source>
        <dbReference type="ARBA" id="ARBA00022989"/>
    </source>
</evidence>
<evidence type="ECO:0000313" key="7">
    <source>
        <dbReference type="Proteomes" id="UP000028181"/>
    </source>
</evidence>
<dbReference type="InterPro" id="IPR032808">
    <property type="entry name" value="DoxX"/>
</dbReference>
<gene>
    <name evidence="6" type="ORF">RG540_CH38070</name>
</gene>
<dbReference type="PATRIC" id="fig|1028800.3.peg.3862"/>
<evidence type="ECO:0000256" key="5">
    <source>
        <dbReference type="SAM" id="Phobius"/>
    </source>
</evidence>
<feature type="transmembrane region" description="Helical" evidence="5">
    <location>
        <begin position="78"/>
        <end position="99"/>
    </location>
</feature>